<dbReference type="PROSITE" id="PS50110">
    <property type="entry name" value="RESPONSE_REGULATORY"/>
    <property type="match status" value="1"/>
</dbReference>
<dbReference type="PANTHER" id="PTHR32071:SF57">
    <property type="entry name" value="C4-DICARBOXYLATE TRANSPORT TRANSCRIPTIONAL REGULATORY PROTEIN DCTD"/>
    <property type="match status" value="1"/>
</dbReference>
<evidence type="ECO:0000256" key="3">
    <source>
        <dbReference type="ARBA" id="ARBA00022840"/>
    </source>
</evidence>
<dbReference type="InterPro" id="IPR001789">
    <property type="entry name" value="Sig_transdc_resp-reg_receiver"/>
</dbReference>
<dbReference type="EMBL" id="PYGJ01000003">
    <property type="protein sequence ID" value="PSL20453.1"/>
    <property type="molecule type" value="Genomic_DNA"/>
</dbReference>
<comment type="caution">
    <text evidence="10">The sequence shown here is derived from an EMBL/GenBank/DDBJ whole genome shotgun (WGS) entry which is preliminary data.</text>
</comment>
<keyword evidence="2" id="KW-0547">Nucleotide-binding</keyword>
<keyword evidence="5" id="KW-0805">Transcription regulation</keyword>
<dbReference type="Gene3D" id="1.10.8.60">
    <property type="match status" value="1"/>
</dbReference>
<dbReference type="SUPFAM" id="SSF52172">
    <property type="entry name" value="CheY-like"/>
    <property type="match status" value="1"/>
</dbReference>
<dbReference type="PRINTS" id="PR01590">
    <property type="entry name" value="HTHFIS"/>
</dbReference>
<dbReference type="PROSITE" id="PS50045">
    <property type="entry name" value="SIGMA54_INTERACT_4"/>
    <property type="match status" value="1"/>
</dbReference>
<dbReference type="CDD" id="cd17549">
    <property type="entry name" value="REC_DctD-like"/>
    <property type="match status" value="1"/>
</dbReference>
<gene>
    <name evidence="10" type="ORF">CLV88_10395</name>
</gene>
<dbReference type="InterPro" id="IPR011006">
    <property type="entry name" value="CheY-like_superfamily"/>
</dbReference>
<evidence type="ECO:0000259" key="8">
    <source>
        <dbReference type="PROSITE" id="PS50045"/>
    </source>
</evidence>
<dbReference type="OrthoDB" id="9802388at2"/>
<dbReference type="SUPFAM" id="SSF52540">
    <property type="entry name" value="P-loop containing nucleoside triphosphate hydrolases"/>
    <property type="match status" value="1"/>
</dbReference>
<organism evidence="10 11">
    <name type="scientific">Shimia abyssi</name>
    <dbReference type="NCBI Taxonomy" id="1662395"/>
    <lineage>
        <taxon>Bacteria</taxon>
        <taxon>Pseudomonadati</taxon>
        <taxon>Pseudomonadota</taxon>
        <taxon>Alphaproteobacteria</taxon>
        <taxon>Rhodobacterales</taxon>
        <taxon>Roseobacteraceae</taxon>
    </lineage>
</organism>
<dbReference type="Pfam" id="PF00072">
    <property type="entry name" value="Response_reg"/>
    <property type="match status" value="1"/>
</dbReference>
<dbReference type="Pfam" id="PF14532">
    <property type="entry name" value="Sigma54_activ_2"/>
    <property type="match status" value="1"/>
</dbReference>
<evidence type="ECO:0000256" key="6">
    <source>
        <dbReference type="ARBA" id="ARBA00023163"/>
    </source>
</evidence>
<dbReference type="InterPro" id="IPR009057">
    <property type="entry name" value="Homeodomain-like_sf"/>
</dbReference>
<sequence length="408" mass="43844">MSAPVLVVDDDPMVREALTQTLELEEFDVIAAGSFVEAKDHITREFAGVILSDMRMPGRDGFHLLEFTQGTDAALPVILLTGEGDIPMAVRAMAMGAFGFLEKPCAPAELVGVINRAVSARDMALENRRLKEQLETGDAAARMLFGDSALANGLRDTVRRVARIGAEVLVTGAPGTGISKVAEVIHLCSAQGKGPFGKHTAAGMTSGRLHEVVADATGGSLFLDEIQAMPMETQFTLMSIMEQGTHPRMIFGSAAQLQEAVQAGRLHGDLYYRLDALQVRIPSVSERPEDIPVLFRHYVAQAAEQSGVIAPEVTPEVVSGLMARDWPGNARALMSVAMRFVLGLSGEETQGGGLGLAEQMAQVERSLLVEALRRHGGRAAVAAEALKLPRKTMYDKLAKYGLKPEEFR</sequence>
<dbReference type="CDD" id="cd00009">
    <property type="entry name" value="AAA"/>
    <property type="match status" value="1"/>
</dbReference>
<evidence type="ECO:0000256" key="2">
    <source>
        <dbReference type="ARBA" id="ARBA00022741"/>
    </source>
</evidence>
<dbReference type="InterPro" id="IPR002197">
    <property type="entry name" value="HTH_Fis"/>
</dbReference>
<dbReference type="AlphaFoldDB" id="A0A2P8FFG8"/>
<evidence type="ECO:0000256" key="7">
    <source>
        <dbReference type="PROSITE-ProRule" id="PRU00169"/>
    </source>
</evidence>
<dbReference type="Proteomes" id="UP000240418">
    <property type="component" value="Unassembled WGS sequence"/>
</dbReference>
<evidence type="ECO:0000256" key="4">
    <source>
        <dbReference type="ARBA" id="ARBA00023012"/>
    </source>
</evidence>
<dbReference type="Pfam" id="PF02954">
    <property type="entry name" value="HTH_8"/>
    <property type="match status" value="1"/>
</dbReference>
<feature type="domain" description="Response regulatory" evidence="9">
    <location>
        <begin position="4"/>
        <end position="118"/>
    </location>
</feature>
<dbReference type="RefSeq" id="WP_106607687.1">
    <property type="nucleotide sequence ID" value="NZ_PYGJ01000003.1"/>
</dbReference>
<dbReference type="Gene3D" id="3.40.50.300">
    <property type="entry name" value="P-loop containing nucleotide triphosphate hydrolases"/>
    <property type="match status" value="1"/>
</dbReference>
<dbReference type="InterPro" id="IPR058031">
    <property type="entry name" value="AAA_lid_NorR"/>
</dbReference>
<reference evidence="10 11" key="1">
    <citation type="submission" date="2018-03" db="EMBL/GenBank/DDBJ databases">
        <title>Genomic Encyclopedia of Archaeal and Bacterial Type Strains, Phase II (KMG-II): from individual species to whole genera.</title>
        <authorList>
            <person name="Goeker M."/>
        </authorList>
    </citation>
    <scope>NUCLEOTIDE SEQUENCE [LARGE SCALE GENOMIC DNA]</scope>
    <source>
        <strain evidence="10 11">DSM 100673</strain>
    </source>
</reference>
<accession>A0A2P8FFG8</accession>
<keyword evidence="6" id="KW-0804">Transcription</keyword>
<dbReference type="PANTHER" id="PTHR32071">
    <property type="entry name" value="TRANSCRIPTIONAL REGULATORY PROTEIN"/>
    <property type="match status" value="1"/>
</dbReference>
<dbReference type="Gene3D" id="3.40.50.2300">
    <property type="match status" value="1"/>
</dbReference>
<keyword evidence="1 7" id="KW-0597">Phosphoprotein</keyword>
<dbReference type="GO" id="GO:0005524">
    <property type="term" value="F:ATP binding"/>
    <property type="evidence" value="ECO:0007669"/>
    <property type="project" value="UniProtKB-KW"/>
</dbReference>
<evidence type="ECO:0000313" key="11">
    <source>
        <dbReference type="Proteomes" id="UP000240418"/>
    </source>
</evidence>
<dbReference type="GO" id="GO:0006355">
    <property type="term" value="P:regulation of DNA-templated transcription"/>
    <property type="evidence" value="ECO:0007669"/>
    <property type="project" value="InterPro"/>
</dbReference>
<keyword evidence="3" id="KW-0067">ATP-binding</keyword>
<evidence type="ECO:0000313" key="10">
    <source>
        <dbReference type="EMBL" id="PSL20453.1"/>
    </source>
</evidence>
<keyword evidence="11" id="KW-1185">Reference proteome</keyword>
<name>A0A2P8FFG8_9RHOB</name>
<proteinExistence type="predicted"/>
<dbReference type="SUPFAM" id="SSF46689">
    <property type="entry name" value="Homeodomain-like"/>
    <property type="match status" value="1"/>
</dbReference>
<dbReference type="InterPro" id="IPR027417">
    <property type="entry name" value="P-loop_NTPase"/>
</dbReference>
<dbReference type="GO" id="GO:0000160">
    <property type="term" value="P:phosphorelay signal transduction system"/>
    <property type="evidence" value="ECO:0007669"/>
    <property type="project" value="UniProtKB-KW"/>
</dbReference>
<evidence type="ECO:0000256" key="5">
    <source>
        <dbReference type="ARBA" id="ARBA00023015"/>
    </source>
</evidence>
<evidence type="ECO:0000256" key="1">
    <source>
        <dbReference type="ARBA" id="ARBA00022553"/>
    </source>
</evidence>
<dbReference type="FunFam" id="3.40.50.2300:FF:000018">
    <property type="entry name" value="DNA-binding transcriptional regulator NtrC"/>
    <property type="match status" value="1"/>
</dbReference>
<protein>
    <submittedName>
        <fullName evidence="10">Two-component system C4-dicarboxylate transport response regulator DctD</fullName>
    </submittedName>
</protein>
<evidence type="ECO:0000259" key="9">
    <source>
        <dbReference type="PROSITE" id="PS50110"/>
    </source>
</evidence>
<dbReference type="GO" id="GO:0043565">
    <property type="term" value="F:sequence-specific DNA binding"/>
    <property type="evidence" value="ECO:0007669"/>
    <property type="project" value="InterPro"/>
</dbReference>
<feature type="modified residue" description="4-aspartylphosphate" evidence="7">
    <location>
        <position position="53"/>
    </location>
</feature>
<dbReference type="SMART" id="SM00448">
    <property type="entry name" value="REC"/>
    <property type="match status" value="1"/>
</dbReference>
<keyword evidence="4" id="KW-0902">Two-component regulatory system</keyword>
<dbReference type="Gene3D" id="1.10.10.60">
    <property type="entry name" value="Homeodomain-like"/>
    <property type="match status" value="1"/>
</dbReference>
<dbReference type="InterPro" id="IPR002078">
    <property type="entry name" value="Sigma_54_int"/>
</dbReference>
<feature type="domain" description="Sigma-54 factor interaction" evidence="8">
    <location>
        <begin position="144"/>
        <end position="342"/>
    </location>
</feature>
<dbReference type="Pfam" id="PF25601">
    <property type="entry name" value="AAA_lid_14"/>
    <property type="match status" value="1"/>
</dbReference>